<dbReference type="Proteomes" id="UP001611383">
    <property type="component" value="Chromosome"/>
</dbReference>
<feature type="domain" description="SGNH hydrolase-type esterase" evidence="2">
    <location>
        <begin position="733"/>
        <end position="892"/>
    </location>
</feature>
<dbReference type="Gene3D" id="3.40.50.1110">
    <property type="entry name" value="SGNH hydrolase"/>
    <property type="match status" value="2"/>
</dbReference>
<protein>
    <recommendedName>
        <fullName evidence="2">SGNH hydrolase-type esterase domain-containing protein</fullName>
    </recommendedName>
</protein>
<dbReference type="EMBL" id="CP043494">
    <property type="protein sequence ID" value="WNG50738.1"/>
    <property type="molecule type" value="Genomic_DNA"/>
</dbReference>
<reference evidence="3 4" key="1">
    <citation type="submission" date="2019-08" db="EMBL/GenBank/DDBJ databases">
        <title>Archangium and Cystobacter genomes.</title>
        <authorList>
            <person name="Chen I.-C.K."/>
            <person name="Wielgoss S."/>
        </authorList>
    </citation>
    <scope>NUCLEOTIDE SEQUENCE [LARGE SCALE GENOMIC DNA]</scope>
    <source>
        <strain evidence="3 4">Cbm 6</strain>
    </source>
</reference>
<evidence type="ECO:0000256" key="1">
    <source>
        <dbReference type="SAM" id="MobiDB-lite"/>
    </source>
</evidence>
<evidence type="ECO:0000313" key="4">
    <source>
        <dbReference type="Proteomes" id="UP001611383"/>
    </source>
</evidence>
<dbReference type="SUPFAM" id="SSF52266">
    <property type="entry name" value="SGNH hydrolase"/>
    <property type="match status" value="2"/>
</dbReference>
<gene>
    <name evidence="3" type="ORF">F0U60_46385</name>
</gene>
<feature type="region of interest" description="Disordered" evidence="1">
    <location>
        <begin position="62"/>
        <end position="130"/>
    </location>
</feature>
<sequence length="924" mass="98336">MPGALESKHTSVLLTLALTLALAVGLSLVPQLPEALRPIPSLAKGPVVPQLVALVTTSSAASKRKAVGVEPDTDTNAPEVPVLPEEDEPEEETEVAEASGSDAGVPEPSPGVAEAEADPLGLAGLGPTQRAKAQRMEALREKMGAQHVDLEPGCRRMGASGCEESGLAPFFDALRALHEGRRTQPVRVEHLGDSLIASDHITDVARERLQDRHGSGGKGFLYIDRPTRSGRGVRAGQASEGWVFTRIIDRAPPKDRLPFSGVAFAAGNAGPQDVRFAIEDARTAEIFFLAQPGGGSVQVLADGKQLQRVQTRWTPAEVANARVKLPADAKTLTLKTRGKVELHGVSLENGNPGVVYDTIGLPGAYAGVFLRTHQPFFRAQMRQRKPSLVVLMFGGNEAFRLSRDWTKPEEIKQEAQALVKLVRESVPDAACLVWSPIDAAVRTMGGELVPRRGSRLVADIFREVAKEGGCAYWDALNAMGGEGSSIRWLSAGMLNEDLIHPRSKGSDLLGHLFDLAIQRAYAASRPPPLVANDRPGLQNTEKTLTATFKRLSTLEKGEEARLGILQLGASHTASHYFTDVMRNALTKRFGDAGRGFIAAGKASDRLKPAGVSRELTGEWTIEDALQATTPGQAWGLSGIRAVGAPGAALRIRFCEGCTAAPTPPARLSLYWLDGPGAGQMEVKVDGSAMPPEPPPPEPFTTPTVRIRSFPVTGPAHEVEVLNKGGGTLTVLGAALDLEQRGVAYDAAGLPGSTASTLASEDPQALAAQLSSRKPQLLVFWYGTNESGQADLDAEKLRTEYGELIARLKKDAGGAECLLLGTTDRMQQSSEGTWEAAPGLAKVLTVLPEVARAQGCAYWSARASMGGDHAMLRWQQNGLGHTDGIHLTPEGYEKLAGMFLTDLLAAYEAFKAQPPALASEVVQGR</sequence>
<organism evidence="3 4">
    <name type="scientific">Archangium minus</name>
    <dbReference type="NCBI Taxonomy" id="83450"/>
    <lineage>
        <taxon>Bacteria</taxon>
        <taxon>Pseudomonadati</taxon>
        <taxon>Myxococcota</taxon>
        <taxon>Myxococcia</taxon>
        <taxon>Myxococcales</taxon>
        <taxon>Cystobacterineae</taxon>
        <taxon>Archangiaceae</taxon>
        <taxon>Archangium</taxon>
    </lineage>
</organism>
<feature type="domain" description="SGNH hydrolase-type esterase" evidence="2">
    <location>
        <begin position="351"/>
        <end position="507"/>
    </location>
</feature>
<accession>A0ABY9X5R2</accession>
<evidence type="ECO:0000313" key="3">
    <source>
        <dbReference type="EMBL" id="WNG50738.1"/>
    </source>
</evidence>
<dbReference type="CDD" id="cd01825">
    <property type="entry name" value="SGNH_hydrolase_peri1"/>
    <property type="match status" value="1"/>
</dbReference>
<proteinExistence type="predicted"/>
<dbReference type="Pfam" id="PF13472">
    <property type="entry name" value="Lipase_GDSL_2"/>
    <property type="match status" value="2"/>
</dbReference>
<dbReference type="InterPro" id="IPR013830">
    <property type="entry name" value="SGNH_hydro"/>
</dbReference>
<name>A0ABY9X5R2_9BACT</name>
<dbReference type="Gene3D" id="2.60.120.1360">
    <property type="match status" value="2"/>
</dbReference>
<keyword evidence="4" id="KW-1185">Reference proteome</keyword>
<dbReference type="InterPro" id="IPR036514">
    <property type="entry name" value="SGNH_hydro_sf"/>
</dbReference>
<feature type="compositionally biased region" description="Acidic residues" evidence="1">
    <location>
        <begin position="84"/>
        <end position="95"/>
    </location>
</feature>
<dbReference type="PANTHER" id="PTHR30383:SF29">
    <property type="entry name" value="SGNH HYDROLASE-TYPE ESTERASE DOMAIN-CONTAINING PROTEIN"/>
    <property type="match status" value="1"/>
</dbReference>
<dbReference type="PANTHER" id="PTHR30383">
    <property type="entry name" value="THIOESTERASE 1/PROTEASE 1/LYSOPHOSPHOLIPASE L1"/>
    <property type="match status" value="1"/>
</dbReference>
<dbReference type="RefSeq" id="WP_395810187.1">
    <property type="nucleotide sequence ID" value="NZ_CP043494.1"/>
</dbReference>
<evidence type="ECO:0000259" key="2">
    <source>
        <dbReference type="Pfam" id="PF13472"/>
    </source>
</evidence>
<dbReference type="InterPro" id="IPR051532">
    <property type="entry name" value="Ester_Hydrolysis_Enzymes"/>
</dbReference>